<proteinExistence type="predicted"/>
<feature type="region of interest" description="Disordered" evidence="1">
    <location>
        <begin position="1"/>
        <end position="38"/>
    </location>
</feature>
<feature type="compositionally biased region" description="Polar residues" evidence="1">
    <location>
        <begin position="7"/>
        <end position="38"/>
    </location>
</feature>
<dbReference type="Proteomes" id="UP001642487">
    <property type="component" value="Chromosome 5"/>
</dbReference>
<evidence type="ECO:0000256" key="1">
    <source>
        <dbReference type="SAM" id="MobiDB-lite"/>
    </source>
</evidence>
<reference evidence="2 3" key="1">
    <citation type="submission" date="2024-03" db="EMBL/GenBank/DDBJ databases">
        <authorList>
            <person name="Gkanogiannis A."/>
            <person name="Becerra Lopez-Lavalle L."/>
        </authorList>
    </citation>
    <scope>NUCLEOTIDE SEQUENCE [LARGE SCALE GENOMIC DNA]</scope>
</reference>
<dbReference type="EMBL" id="OZ021739">
    <property type="protein sequence ID" value="CAK9321663.1"/>
    <property type="molecule type" value="Genomic_DNA"/>
</dbReference>
<organism evidence="2 3">
    <name type="scientific">Citrullus colocynthis</name>
    <name type="common">colocynth</name>
    <dbReference type="NCBI Taxonomy" id="252529"/>
    <lineage>
        <taxon>Eukaryota</taxon>
        <taxon>Viridiplantae</taxon>
        <taxon>Streptophyta</taxon>
        <taxon>Embryophyta</taxon>
        <taxon>Tracheophyta</taxon>
        <taxon>Spermatophyta</taxon>
        <taxon>Magnoliopsida</taxon>
        <taxon>eudicotyledons</taxon>
        <taxon>Gunneridae</taxon>
        <taxon>Pentapetalae</taxon>
        <taxon>rosids</taxon>
        <taxon>fabids</taxon>
        <taxon>Cucurbitales</taxon>
        <taxon>Cucurbitaceae</taxon>
        <taxon>Benincaseae</taxon>
        <taxon>Citrullus</taxon>
    </lineage>
</organism>
<keyword evidence="3" id="KW-1185">Reference proteome</keyword>
<name>A0ABP0YMB5_9ROSI</name>
<accession>A0ABP0YMB5</accession>
<evidence type="ECO:0000313" key="3">
    <source>
        <dbReference type="Proteomes" id="UP001642487"/>
    </source>
</evidence>
<sequence>MAETVPLSFSSSSPMPHRNASSWQAKDPSLTPSNPSLTQVFPHTALPLSSIPFAGDPLHSPAAARSVSTVVRAPPFVVPSVV</sequence>
<evidence type="ECO:0000313" key="2">
    <source>
        <dbReference type="EMBL" id="CAK9321663.1"/>
    </source>
</evidence>
<protein>
    <submittedName>
        <fullName evidence="2">Uncharacterized protein</fullName>
    </submittedName>
</protein>
<gene>
    <name evidence="2" type="ORF">CITCOLO1_LOCUS13747</name>
</gene>